<evidence type="ECO:0000313" key="13">
    <source>
        <dbReference type="EMBL" id="KAG7324190.1"/>
    </source>
</evidence>
<feature type="compositionally biased region" description="Polar residues" evidence="11">
    <location>
        <begin position="94"/>
        <end position="103"/>
    </location>
</feature>
<dbReference type="AlphaFoldDB" id="A0A9D3NLA8"/>
<dbReference type="EMBL" id="JAHKSW010000014">
    <property type="protein sequence ID" value="KAG7324190.1"/>
    <property type="molecule type" value="Genomic_DNA"/>
</dbReference>
<keyword evidence="6" id="KW-0472">Membrane</keyword>
<evidence type="ECO:0000256" key="5">
    <source>
        <dbReference type="ARBA" id="ARBA00023054"/>
    </source>
</evidence>
<comment type="subcellular location">
    <subcellularLocation>
        <location evidence="2">Cytoplasm</location>
    </subcellularLocation>
    <subcellularLocation>
        <location evidence="1">Golgi apparatus membrane</location>
        <topology evidence="1">Peripheral membrane protein</topology>
    </subcellularLocation>
</comment>
<evidence type="ECO:0000256" key="8">
    <source>
        <dbReference type="ARBA" id="ARBA00073150"/>
    </source>
</evidence>
<dbReference type="InterPro" id="IPR000237">
    <property type="entry name" value="GRIP_dom"/>
</dbReference>
<protein>
    <recommendedName>
        <fullName evidence="8">GRIP and coiled-coil domain-containing protein 1</fullName>
    </recommendedName>
    <alternativeName>
        <fullName evidence="9">Golgi coiled-coil protein 1</fullName>
    </alternativeName>
</protein>
<dbReference type="PANTHER" id="PTHR23157">
    <property type="entry name" value="GRIP AND COILED-COIL DOMAIN-CONTAINING PROTEIN 1"/>
    <property type="match status" value="1"/>
</dbReference>
<dbReference type="GO" id="GO:0000139">
    <property type="term" value="C:Golgi membrane"/>
    <property type="evidence" value="ECO:0007669"/>
    <property type="project" value="UniProtKB-SubCell"/>
</dbReference>
<evidence type="ECO:0000256" key="10">
    <source>
        <dbReference type="SAM" id="Coils"/>
    </source>
</evidence>
<gene>
    <name evidence="13" type="ORF">KOW79_012206</name>
</gene>
<dbReference type="OrthoDB" id="9898580at2759"/>
<dbReference type="Proteomes" id="UP000824219">
    <property type="component" value="Linkage Group LG14"/>
</dbReference>
<feature type="domain" description="GRIP" evidence="12">
    <location>
        <begin position="712"/>
        <end position="762"/>
    </location>
</feature>
<feature type="compositionally biased region" description="Basic and acidic residues" evidence="11">
    <location>
        <begin position="70"/>
        <end position="82"/>
    </location>
</feature>
<dbReference type="FunFam" id="1.10.220.60:FF:000005">
    <property type="entry name" value="GRIP and coiled-coil domain-containing protein 1"/>
    <property type="match status" value="1"/>
</dbReference>
<proteinExistence type="predicted"/>
<dbReference type="Gene3D" id="1.10.220.60">
    <property type="entry name" value="GRIP domain"/>
    <property type="match status" value="1"/>
</dbReference>
<evidence type="ECO:0000256" key="3">
    <source>
        <dbReference type="ARBA" id="ARBA00022490"/>
    </source>
</evidence>
<evidence type="ECO:0000256" key="9">
    <source>
        <dbReference type="ARBA" id="ARBA00076300"/>
    </source>
</evidence>
<comment type="function">
    <text evidence="7">Probably involved in maintaining Golgi structure.</text>
</comment>
<name>A0A9D3NLA8_9TELE</name>
<organism evidence="13 14">
    <name type="scientific">Hemibagrus wyckioides</name>
    <dbReference type="NCBI Taxonomy" id="337641"/>
    <lineage>
        <taxon>Eukaryota</taxon>
        <taxon>Metazoa</taxon>
        <taxon>Chordata</taxon>
        <taxon>Craniata</taxon>
        <taxon>Vertebrata</taxon>
        <taxon>Euteleostomi</taxon>
        <taxon>Actinopterygii</taxon>
        <taxon>Neopterygii</taxon>
        <taxon>Teleostei</taxon>
        <taxon>Ostariophysi</taxon>
        <taxon>Siluriformes</taxon>
        <taxon>Bagridae</taxon>
        <taxon>Hemibagrus</taxon>
    </lineage>
</organism>
<feature type="region of interest" description="Disordered" evidence="11">
    <location>
        <begin position="67"/>
        <end position="159"/>
    </location>
</feature>
<reference evidence="13 14" key="1">
    <citation type="submission" date="2021-06" db="EMBL/GenBank/DDBJ databases">
        <title>Chromosome-level genome assembly of the red-tail catfish (Hemibagrus wyckioides).</title>
        <authorList>
            <person name="Shao F."/>
        </authorList>
    </citation>
    <scope>NUCLEOTIDE SEQUENCE [LARGE SCALE GENOMIC DNA]</scope>
    <source>
        <strain evidence="13">EC202008001</strain>
        <tissue evidence="13">Blood</tissue>
    </source>
</reference>
<dbReference type="PROSITE" id="PS50913">
    <property type="entry name" value="GRIP"/>
    <property type="match status" value="1"/>
</dbReference>
<feature type="coiled-coil region" evidence="10">
    <location>
        <begin position="420"/>
        <end position="447"/>
    </location>
</feature>
<keyword evidence="3" id="KW-0963">Cytoplasm</keyword>
<evidence type="ECO:0000313" key="14">
    <source>
        <dbReference type="Proteomes" id="UP000824219"/>
    </source>
</evidence>
<evidence type="ECO:0000256" key="4">
    <source>
        <dbReference type="ARBA" id="ARBA00023034"/>
    </source>
</evidence>
<keyword evidence="4" id="KW-0333">Golgi apparatus</keyword>
<evidence type="ECO:0000256" key="1">
    <source>
        <dbReference type="ARBA" id="ARBA00004395"/>
    </source>
</evidence>
<dbReference type="PANTHER" id="PTHR23157:SF25">
    <property type="entry name" value="GRIP AND COILED-COIL DOMAIN-CONTAINING PROTEIN 1"/>
    <property type="match status" value="1"/>
</dbReference>
<dbReference type="InterPro" id="IPR051952">
    <property type="entry name" value="Golgi-autophagy_related"/>
</dbReference>
<dbReference type="SMART" id="SM00755">
    <property type="entry name" value="Grip"/>
    <property type="match status" value="1"/>
</dbReference>
<evidence type="ECO:0000259" key="12">
    <source>
        <dbReference type="PROSITE" id="PS50913"/>
    </source>
</evidence>
<evidence type="ECO:0000256" key="2">
    <source>
        <dbReference type="ARBA" id="ARBA00004496"/>
    </source>
</evidence>
<evidence type="ECO:0000256" key="7">
    <source>
        <dbReference type="ARBA" id="ARBA00055375"/>
    </source>
</evidence>
<keyword evidence="14" id="KW-1185">Reference proteome</keyword>
<dbReference type="Pfam" id="PF01465">
    <property type="entry name" value="GRIP"/>
    <property type="match status" value="1"/>
</dbReference>
<accession>A0A9D3NLA8</accession>
<evidence type="ECO:0000256" key="11">
    <source>
        <dbReference type="SAM" id="MobiDB-lite"/>
    </source>
</evidence>
<feature type="compositionally biased region" description="Polar residues" evidence="11">
    <location>
        <begin position="130"/>
        <end position="148"/>
    </location>
</feature>
<feature type="coiled-coil region" evidence="10">
    <location>
        <begin position="472"/>
        <end position="603"/>
    </location>
</feature>
<feature type="coiled-coil region" evidence="10">
    <location>
        <begin position="659"/>
        <end position="711"/>
    </location>
</feature>
<evidence type="ECO:0000256" key="6">
    <source>
        <dbReference type="ARBA" id="ARBA00023136"/>
    </source>
</evidence>
<keyword evidence="5 10" id="KW-0175">Coiled coil</keyword>
<sequence length="773" mass="88706">MEKFGMSFGGGLSKKELLECIESQKKQLIQYQTRFKDLVQAYKSLLKEKEALEASLKVLTVSAQGPVTTDHAEDHGSIHSDDSLDAAESGLESVVTSSSTQSDAADEDQAGHGEGNSVFLQSEKSELENGASSSSPANVEQTVASANAESDRRVNQLKSQLSTLTTSLATVTQEKSRMEASFQADKRKMKQELEEAREKAEEAHKQHQLELQAVQEQLAECRARMIMQQHQHDQEQLDHGHMLRELQKLLQEERSLRQDVELRYEDARKTLAETMQSKDRGLDYEEQLKQVTQECERLRTSLQVLEAERSKPEQQVIELQQEIADLKAHFNQQLQQEIQKVAQAEACLQEQAKLEEQRVANLEERVSELSGLLGACEKARQKDQQNAQRQREHILQLDAENKALSIAVSTTRTTACDLGLDEMNLDVNMLKDKLEKVKKLLQLVAQKSPEQSLEIEKIIEGARGQDVEKASVQYYQQELRQVKEEFERYKVRAQVVLKNKNGKDSAQTKELEEARDQLAELKEKYINLRVQSDEANMMHKQEIKEHQQALVALQQAHKQDLEKLEAQHRENFLHLEEELHKQRERTMALLKEKDLELEKLRAESIQGQIVSDCAAERGVKSDIDFESGSSSHEECEMIAHTLKLASPQKNNLLLYAEQLARNEVEISALRKQKHQLEEGLHQLQGKLFSTEERHKEEIDELQAQLDKRIRDQSRDGANLEYLKNVIYRFLTLQDSKGRQQTLLAILTILHFSPQERQSVMKQQVQSWWTPRKR</sequence>
<comment type="caution">
    <text evidence="13">The sequence shown here is derived from an EMBL/GenBank/DDBJ whole genome shotgun (WGS) entry which is preliminary data.</text>
</comment>